<reference evidence="2 3" key="1">
    <citation type="journal article" date="2018" name="J. Biol. Chem.">
        <title>Discovery of the actinoplanic acid pathway in Streptomyces rapamycinicus reveals a genetically conserved synergism with rapamycin.</title>
        <authorList>
            <person name="Mrak P."/>
            <person name="Krastel P."/>
            <person name="Pivk Lukancic P."/>
            <person name="Tao J."/>
            <person name="Pistorius D."/>
            <person name="Moore C.M."/>
        </authorList>
    </citation>
    <scope>NUCLEOTIDE SEQUENCE [LARGE SCALE GENOMIC DNA]</scope>
    <source>
        <strain evidence="2 3">NRRL 5491</strain>
    </source>
</reference>
<sequence length="238" mass="25074">MGVSAAIGEGFALGMRHGVDLRVLWSAIQQAVGDSFVARHGAPSIFAGHYDPFDSPCSTYRLSIDSYRNSMGGSVMGKLTVRALRAVLVVVLAGTVFVQALMVWTLVSGNDQEDGSLPLTALRVITILGMVSAQVALVCVWRLVAMVRHGTVFSHAAFRYVDAVIGAIVAAALLWFTVTALNAPGQRDDPGVTVIMGGVGVAILGVALIVLVLRMLLGQAVARDVEASQMQAELDEVI</sequence>
<name>A0A0A0N458_STRRN</name>
<evidence type="ECO:0000256" key="1">
    <source>
        <dbReference type="SAM" id="Phobius"/>
    </source>
</evidence>
<protein>
    <recommendedName>
        <fullName evidence="4">ABC transporter</fullName>
    </recommendedName>
</protein>
<dbReference type="Pfam" id="PF11188">
    <property type="entry name" value="DUF2975"/>
    <property type="match status" value="1"/>
</dbReference>
<feature type="transmembrane region" description="Helical" evidence="1">
    <location>
        <begin position="157"/>
        <end position="178"/>
    </location>
</feature>
<evidence type="ECO:0000313" key="2">
    <source>
        <dbReference type="EMBL" id="RLV74604.1"/>
    </source>
</evidence>
<dbReference type="InterPro" id="IPR008927">
    <property type="entry name" value="6-PGluconate_DH-like_C_sf"/>
</dbReference>
<dbReference type="InterPro" id="IPR021354">
    <property type="entry name" value="DUF2975"/>
</dbReference>
<keyword evidence="1" id="KW-1133">Transmembrane helix</keyword>
<feature type="transmembrane region" description="Helical" evidence="1">
    <location>
        <begin position="119"/>
        <end position="145"/>
    </location>
</feature>
<comment type="caution">
    <text evidence="2">The sequence shown here is derived from an EMBL/GenBank/DDBJ whole genome shotgun (WGS) entry which is preliminary data.</text>
</comment>
<evidence type="ECO:0000313" key="3">
    <source>
        <dbReference type="Proteomes" id="UP000281594"/>
    </source>
</evidence>
<gene>
    <name evidence="2" type="ORF">D3C57_135300</name>
</gene>
<keyword evidence="1" id="KW-0472">Membrane</keyword>
<dbReference type="InterPro" id="IPR013328">
    <property type="entry name" value="6PGD_dom2"/>
</dbReference>
<dbReference type="EMBL" id="QYCY01000002">
    <property type="protein sequence ID" value="RLV74604.1"/>
    <property type="molecule type" value="Genomic_DNA"/>
</dbReference>
<dbReference type="Gene3D" id="1.10.1040.10">
    <property type="entry name" value="N-(1-d-carboxylethyl)-l-norvaline Dehydrogenase, domain 2"/>
    <property type="match status" value="1"/>
</dbReference>
<evidence type="ECO:0008006" key="4">
    <source>
        <dbReference type="Google" id="ProtNLM"/>
    </source>
</evidence>
<dbReference type="KEGG" id="src:M271_08210"/>
<feature type="transmembrane region" description="Helical" evidence="1">
    <location>
        <begin position="190"/>
        <end position="213"/>
    </location>
</feature>
<dbReference type="HOGENOM" id="CLU_101801_0_0_11"/>
<keyword evidence="1" id="KW-0812">Transmembrane</keyword>
<dbReference type="Proteomes" id="UP000281594">
    <property type="component" value="Unassembled WGS sequence"/>
</dbReference>
<organism evidence="2 3">
    <name type="scientific">Streptomyces rapamycinicus (strain ATCC 29253 / DSM 41530 / NRRL 5491 / AYB-994)</name>
    <name type="common">Streptomyces hygroscopicus (strain ATCC 29253)</name>
    <dbReference type="NCBI Taxonomy" id="1343740"/>
    <lineage>
        <taxon>Bacteria</taxon>
        <taxon>Bacillati</taxon>
        <taxon>Actinomycetota</taxon>
        <taxon>Actinomycetes</taxon>
        <taxon>Kitasatosporales</taxon>
        <taxon>Streptomycetaceae</taxon>
        <taxon>Streptomyces</taxon>
        <taxon>Streptomyces violaceusniger group</taxon>
    </lineage>
</organism>
<dbReference type="AlphaFoldDB" id="A0A0A0N458"/>
<feature type="transmembrane region" description="Helical" evidence="1">
    <location>
        <begin position="86"/>
        <end position="107"/>
    </location>
</feature>
<accession>A0A0A0N458</accession>
<proteinExistence type="predicted"/>
<dbReference type="eggNOG" id="ENOG5031CCI">
    <property type="taxonomic scope" value="Bacteria"/>
</dbReference>
<dbReference type="SUPFAM" id="SSF48179">
    <property type="entry name" value="6-phosphogluconate dehydrogenase C-terminal domain-like"/>
    <property type="match status" value="1"/>
</dbReference>
<dbReference type="STRING" id="1343740.M271_08210"/>